<proteinExistence type="predicted"/>
<evidence type="ECO:0000313" key="2">
    <source>
        <dbReference type="Proteomes" id="UP000256964"/>
    </source>
</evidence>
<reference evidence="1 2" key="1">
    <citation type="journal article" date="2018" name="Biotechnol. Biofuels">
        <title>Integrative visual omics of the white-rot fungus Polyporus brumalis exposes the biotechnological potential of its oxidative enzymes for delignifying raw plant biomass.</title>
        <authorList>
            <person name="Miyauchi S."/>
            <person name="Rancon A."/>
            <person name="Drula E."/>
            <person name="Hage H."/>
            <person name="Chaduli D."/>
            <person name="Favel A."/>
            <person name="Grisel S."/>
            <person name="Henrissat B."/>
            <person name="Herpoel-Gimbert I."/>
            <person name="Ruiz-Duenas F.J."/>
            <person name="Chevret D."/>
            <person name="Hainaut M."/>
            <person name="Lin J."/>
            <person name="Wang M."/>
            <person name="Pangilinan J."/>
            <person name="Lipzen A."/>
            <person name="Lesage-Meessen L."/>
            <person name="Navarro D."/>
            <person name="Riley R."/>
            <person name="Grigoriev I.V."/>
            <person name="Zhou S."/>
            <person name="Raouche S."/>
            <person name="Rosso M.N."/>
        </authorList>
    </citation>
    <scope>NUCLEOTIDE SEQUENCE [LARGE SCALE GENOMIC DNA]</scope>
    <source>
        <strain evidence="1 2">BRFM 1820</strain>
    </source>
</reference>
<organism evidence="1 2">
    <name type="scientific">Lentinus brumalis</name>
    <dbReference type="NCBI Taxonomy" id="2498619"/>
    <lineage>
        <taxon>Eukaryota</taxon>
        <taxon>Fungi</taxon>
        <taxon>Dikarya</taxon>
        <taxon>Basidiomycota</taxon>
        <taxon>Agaricomycotina</taxon>
        <taxon>Agaricomycetes</taxon>
        <taxon>Polyporales</taxon>
        <taxon>Polyporaceae</taxon>
        <taxon>Lentinus</taxon>
    </lineage>
</organism>
<dbReference type="STRING" id="139420.A0A371CI86"/>
<evidence type="ECO:0000313" key="1">
    <source>
        <dbReference type="EMBL" id="RDX39995.1"/>
    </source>
</evidence>
<protein>
    <submittedName>
        <fullName evidence="1">Uncharacterized protein</fullName>
    </submittedName>
</protein>
<name>A0A371CI86_9APHY</name>
<feature type="non-terminal residue" evidence="1">
    <location>
        <position position="1"/>
    </location>
</feature>
<gene>
    <name evidence="1" type="ORF">OH76DRAFT_1366894</name>
</gene>
<keyword evidence="2" id="KW-1185">Reference proteome</keyword>
<dbReference type="AlphaFoldDB" id="A0A371CI86"/>
<accession>A0A371CI86</accession>
<dbReference type="EMBL" id="KZ857601">
    <property type="protein sequence ID" value="RDX39995.1"/>
    <property type="molecule type" value="Genomic_DNA"/>
</dbReference>
<sequence length="231" mass="26129">AKLSTKWRSCAYAFFKADVEVVYVDGRRCLEFKCAAKTCRVGKPVRRFLDTKDAASSGNLFKHARQCWGDEALEQARELGDATRVRSTLVANILRTGAITEYFAPARQGAPTYSNRPYTKLEIRYRPFAIATDPGLLRLMKTGRPNIFIPSPRMISRDLKLIFAVRRGRVSKMLVAYPGRLHFATDAWTSPNHWPFVAFTVHLELKGMAFSMLLDLVELSKVRTSHSLATL</sequence>
<dbReference type="Proteomes" id="UP000256964">
    <property type="component" value="Unassembled WGS sequence"/>
</dbReference>
<dbReference type="OrthoDB" id="2748260at2759"/>